<evidence type="ECO:0000256" key="2">
    <source>
        <dbReference type="ARBA" id="ARBA00013253"/>
    </source>
</evidence>
<keyword evidence="4" id="KW-0547">Nucleotide-binding</keyword>
<keyword evidence="3" id="KW-0808">Transferase</keyword>
<keyword evidence="7" id="KW-0289">Folate biosynthesis</keyword>
<feature type="domain" description="7,8-dihydro-6-hydroxymethylpterin-pyrophosphokinase" evidence="8">
    <location>
        <begin position="9"/>
        <end position="134"/>
    </location>
</feature>
<dbReference type="Pfam" id="PF01288">
    <property type="entry name" value="HPPK"/>
    <property type="match status" value="1"/>
</dbReference>
<dbReference type="GO" id="GO:0046654">
    <property type="term" value="P:tetrahydrofolate biosynthetic process"/>
    <property type="evidence" value="ECO:0007669"/>
    <property type="project" value="UniProtKB-UniPathway"/>
</dbReference>
<dbReference type="EC" id="2.7.6.3" evidence="2"/>
<dbReference type="PANTHER" id="PTHR43071">
    <property type="entry name" value="2-AMINO-4-HYDROXY-6-HYDROXYMETHYLDIHYDROPTERIDINE PYROPHOSPHOKINASE"/>
    <property type="match status" value="1"/>
</dbReference>
<comment type="pathway">
    <text evidence="1">Cofactor biosynthesis; tetrahydrofolate biosynthesis; 2-amino-4-hydroxy-6-hydroxymethyl-7,8-dihydropteridine diphosphate from 7,8-dihydroneopterin triphosphate: step 4/4.</text>
</comment>
<accession>A0A0F9NA55</accession>
<dbReference type="GO" id="GO:0003848">
    <property type="term" value="F:2-amino-4-hydroxy-6-hydroxymethyldihydropteridine diphosphokinase activity"/>
    <property type="evidence" value="ECO:0007669"/>
    <property type="project" value="UniProtKB-EC"/>
</dbReference>
<reference evidence="9" key="1">
    <citation type="journal article" date="2015" name="Nature">
        <title>Complex archaea that bridge the gap between prokaryotes and eukaryotes.</title>
        <authorList>
            <person name="Spang A."/>
            <person name="Saw J.H."/>
            <person name="Jorgensen S.L."/>
            <person name="Zaremba-Niedzwiedzka K."/>
            <person name="Martijn J."/>
            <person name="Lind A.E."/>
            <person name="van Eijk R."/>
            <person name="Schleper C."/>
            <person name="Guy L."/>
            <person name="Ettema T.J."/>
        </authorList>
    </citation>
    <scope>NUCLEOTIDE SEQUENCE</scope>
</reference>
<protein>
    <recommendedName>
        <fullName evidence="2">2-amino-4-hydroxy-6-hydroxymethyldihydropteridine diphosphokinase</fullName>
        <ecNumber evidence="2">2.7.6.3</ecNumber>
    </recommendedName>
</protein>
<proteinExistence type="predicted"/>
<evidence type="ECO:0000256" key="6">
    <source>
        <dbReference type="ARBA" id="ARBA00022840"/>
    </source>
</evidence>
<dbReference type="AlphaFoldDB" id="A0A0F9NA55"/>
<sequence length="175" mass="19702">MMADQVSVYISIGSNIDRERYVRASLDALAGWFGEIEVSPVYESEAVGFDGSPFLNLVVGIKTHLSVGELSKHFKQLEAENGRRRDAPKFSARTLDLDILTYGEAVGRMDGVELPRGEILRNAFVLRPLADIAPNVKHPVCRKRYFELWQAYNTGQKLWPVDFNWQGRAISKAVC</sequence>
<dbReference type="CDD" id="cd00483">
    <property type="entry name" value="HPPK"/>
    <property type="match status" value="1"/>
</dbReference>
<keyword evidence="6" id="KW-0067">ATP-binding</keyword>
<name>A0A0F9NA55_9ZZZZ</name>
<keyword evidence="5" id="KW-0418">Kinase</keyword>
<gene>
    <name evidence="9" type="ORF">LCGC14_1053140</name>
</gene>
<dbReference type="GO" id="GO:0046656">
    <property type="term" value="P:folic acid biosynthetic process"/>
    <property type="evidence" value="ECO:0007669"/>
    <property type="project" value="UniProtKB-KW"/>
</dbReference>
<dbReference type="InterPro" id="IPR035907">
    <property type="entry name" value="Hppk_sf"/>
</dbReference>
<evidence type="ECO:0000256" key="3">
    <source>
        <dbReference type="ARBA" id="ARBA00022679"/>
    </source>
</evidence>
<evidence type="ECO:0000256" key="7">
    <source>
        <dbReference type="ARBA" id="ARBA00022909"/>
    </source>
</evidence>
<dbReference type="SUPFAM" id="SSF55083">
    <property type="entry name" value="6-hydroxymethyl-7,8-dihydropterin pyrophosphokinase, HPPK"/>
    <property type="match status" value="1"/>
</dbReference>
<dbReference type="GO" id="GO:0005524">
    <property type="term" value="F:ATP binding"/>
    <property type="evidence" value="ECO:0007669"/>
    <property type="project" value="UniProtKB-KW"/>
</dbReference>
<evidence type="ECO:0000256" key="1">
    <source>
        <dbReference type="ARBA" id="ARBA00005051"/>
    </source>
</evidence>
<comment type="caution">
    <text evidence="9">The sequence shown here is derived from an EMBL/GenBank/DDBJ whole genome shotgun (WGS) entry which is preliminary data.</text>
</comment>
<dbReference type="EMBL" id="LAZR01004416">
    <property type="protein sequence ID" value="KKN08787.1"/>
    <property type="molecule type" value="Genomic_DNA"/>
</dbReference>
<dbReference type="PANTHER" id="PTHR43071:SF2">
    <property type="entry name" value="2-AMINO-4-HYDROXY-6-HYDROXYMETHYLDIHYDROPTERIDINE PYROPHOSPHOKINASE"/>
    <property type="match status" value="1"/>
</dbReference>
<evidence type="ECO:0000259" key="8">
    <source>
        <dbReference type="Pfam" id="PF01288"/>
    </source>
</evidence>
<dbReference type="InterPro" id="IPR000550">
    <property type="entry name" value="Hppk"/>
</dbReference>
<evidence type="ECO:0000313" key="9">
    <source>
        <dbReference type="EMBL" id="KKN08787.1"/>
    </source>
</evidence>
<dbReference type="UniPathway" id="UPA00077">
    <property type="reaction ID" value="UER00155"/>
</dbReference>
<dbReference type="NCBIfam" id="TIGR01498">
    <property type="entry name" value="folK"/>
    <property type="match status" value="1"/>
</dbReference>
<organism evidence="9">
    <name type="scientific">marine sediment metagenome</name>
    <dbReference type="NCBI Taxonomy" id="412755"/>
    <lineage>
        <taxon>unclassified sequences</taxon>
        <taxon>metagenomes</taxon>
        <taxon>ecological metagenomes</taxon>
    </lineage>
</organism>
<evidence type="ECO:0000256" key="5">
    <source>
        <dbReference type="ARBA" id="ARBA00022777"/>
    </source>
</evidence>
<dbReference type="GO" id="GO:0016301">
    <property type="term" value="F:kinase activity"/>
    <property type="evidence" value="ECO:0007669"/>
    <property type="project" value="UniProtKB-KW"/>
</dbReference>
<dbReference type="Gene3D" id="3.30.70.560">
    <property type="entry name" value="7,8-Dihydro-6-hydroxymethylpterin-pyrophosphokinase HPPK"/>
    <property type="match status" value="1"/>
</dbReference>
<evidence type="ECO:0000256" key="4">
    <source>
        <dbReference type="ARBA" id="ARBA00022741"/>
    </source>
</evidence>